<dbReference type="InterPro" id="IPR036259">
    <property type="entry name" value="MFS_trans_sf"/>
</dbReference>
<evidence type="ECO:0000256" key="7">
    <source>
        <dbReference type="ARBA" id="ARBA00023136"/>
    </source>
</evidence>
<gene>
    <name evidence="10" type="ORF">SAMN05660748_2501</name>
</gene>
<dbReference type="SUPFAM" id="SSF103473">
    <property type="entry name" value="MFS general substrate transporter"/>
    <property type="match status" value="1"/>
</dbReference>
<dbReference type="PRINTS" id="PR01036">
    <property type="entry name" value="TCRTETB"/>
</dbReference>
<evidence type="ECO:0000313" key="10">
    <source>
        <dbReference type="EMBL" id="SOC49769.1"/>
    </source>
</evidence>
<evidence type="ECO:0000256" key="2">
    <source>
        <dbReference type="ARBA" id="ARBA00007520"/>
    </source>
</evidence>
<dbReference type="GO" id="GO:0022857">
    <property type="term" value="F:transmembrane transporter activity"/>
    <property type="evidence" value="ECO:0007669"/>
    <property type="project" value="InterPro"/>
</dbReference>
<dbReference type="PANTHER" id="PTHR23501">
    <property type="entry name" value="MAJOR FACILITATOR SUPERFAMILY"/>
    <property type="match status" value="1"/>
</dbReference>
<feature type="transmembrane region" description="Helical" evidence="8">
    <location>
        <begin position="123"/>
        <end position="144"/>
    </location>
</feature>
<dbReference type="Gene3D" id="1.20.1250.20">
    <property type="entry name" value="MFS general substrate transporter like domains"/>
    <property type="match status" value="1"/>
</dbReference>
<dbReference type="CDD" id="cd17502">
    <property type="entry name" value="MFS_Azr1_MDR_like"/>
    <property type="match status" value="1"/>
</dbReference>
<feature type="transmembrane region" description="Helical" evidence="8">
    <location>
        <begin position="33"/>
        <end position="55"/>
    </location>
</feature>
<feature type="transmembrane region" description="Helical" evidence="8">
    <location>
        <begin position="291"/>
        <end position="314"/>
    </location>
</feature>
<dbReference type="RefSeq" id="WP_217991569.1">
    <property type="nucleotide sequence ID" value="NZ_OBQI01000003.1"/>
</dbReference>
<evidence type="ECO:0000256" key="8">
    <source>
        <dbReference type="SAM" id="Phobius"/>
    </source>
</evidence>
<proteinExistence type="inferred from homology"/>
<dbReference type="Pfam" id="PF07690">
    <property type="entry name" value="MFS_1"/>
    <property type="match status" value="1"/>
</dbReference>
<feature type="transmembrane region" description="Helical" evidence="8">
    <location>
        <begin position="487"/>
        <end position="505"/>
    </location>
</feature>
<comment type="subcellular location">
    <subcellularLocation>
        <location evidence="1">Cell membrane</location>
        <topology evidence="1">Multi-pass membrane protein</topology>
    </subcellularLocation>
</comment>
<evidence type="ECO:0000256" key="3">
    <source>
        <dbReference type="ARBA" id="ARBA00022448"/>
    </source>
</evidence>
<name>A0A285V6U4_9ACTN</name>
<evidence type="ECO:0000256" key="4">
    <source>
        <dbReference type="ARBA" id="ARBA00022475"/>
    </source>
</evidence>
<feature type="transmembrane region" description="Helical" evidence="8">
    <location>
        <begin position="220"/>
        <end position="241"/>
    </location>
</feature>
<evidence type="ECO:0000256" key="1">
    <source>
        <dbReference type="ARBA" id="ARBA00004651"/>
    </source>
</evidence>
<feature type="transmembrane region" description="Helical" evidence="8">
    <location>
        <begin position="380"/>
        <end position="402"/>
    </location>
</feature>
<keyword evidence="11" id="KW-1185">Reference proteome</keyword>
<keyword evidence="7 8" id="KW-0472">Membrane</keyword>
<dbReference type="InterPro" id="IPR011701">
    <property type="entry name" value="MFS"/>
</dbReference>
<keyword evidence="6 8" id="KW-1133">Transmembrane helix</keyword>
<dbReference type="PROSITE" id="PS51318">
    <property type="entry name" value="TAT"/>
    <property type="match status" value="1"/>
</dbReference>
<evidence type="ECO:0000313" key="11">
    <source>
        <dbReference type="Proteomes" id="UP000219435"/>
    </source>
</evidence>
<dbReference type="FunFam" id="1.20.1720.10:FF:000004">
    <property type="entry name" value="EmrB/QacA family drug resistance transporter"/>
    <property type="match status" value="1"/>
</dbReference>
<dbReference type="Proteomes" id="UP000219435">
    <property type="component" value="Unassembled WGS sequence"/>
</dbReference>
<feature type="transmembrane region" description="Helical" evidence="8">
    <location>
        <begin position="156"/>
        <end position="179"/>
    </location>
</feature>
<dbReference type="PANTHER" id="PTHR23501:SF197">
    <property type="entry name" value="COMD"/>
    <property type="match status" value="1"/>
</dbReference>
<keyword evidence="3" id="KW-0813">Transport</keyword>
<comment type="similarity">
    <text evidence="2">Belongs to the major facilitator superfamily. TCR/Tet family.</text>
</comment>
<keyword evidence="5 8" id="KW-0812">Transmembrane</keyword>
<dbReference type="EMBL" id="OBQI01000003">
    <property type="protein sequence ID" value="SOC49769.1"/>
    <property type="molecule type" value="Genomic_DNA"/>
</dbReference>
<feature type="transmembrane region" description="Helical" evidence="8">
    <location>
        <begin position="355"/>
        <end position="374"/>
    </location>
</feature>
<evidence type="ECO:0000259" key="9">
    <source>
        <dbReference type="PROSITE" id="PS50850"/>
    </source>
</evidence>
<organism evidence="10 11">
    <name type="scientific">Blastococcus aggregatus</name>
    <dbReference type="NCBI Taxonomy" id="38502"/>
    <lineage>
        <taxon>Bacteria</taxon>
        <taxon>Bacillati</taxon>
        <taxon>Actinomycetota</taxon>
        <taxon>Actinomycetes</taxon>
        <taxon>Geodermatophilales</taxon>
        <taxon>Geodermatophilaceae</taxon>
        <taxon>Blastococcus</taxon>
    </lineage>
</organism>
<dbReference type="GO" id="GO:0005886">
    <property type="term" value="C:plasma membrane"/>
    <property type="evidence" value="ECO:0007669"/>
    <property type="project" value="UniProtKB-SubCell"/>
</dbReference>
<keyword evidence="4" id="KW-1003">Cell membrane</keyword>
<dbReference type="InterPro" id="IPR006311">
    <property type="entry name" value="TAT_signal"/>
</dbReference>
<dbReference type="AlphaFoldDB" id="A0A285V6U4"/>
<feature type="transmembrane region" description="Helical" evidence="8">
    <location>
        <begin position="326"/>
        <end position="348"/>
    </location>
</feature>
<dbReference type="PROSITE" id="PS50850">
    <property type="entry name" value="MFS"/>
    <property type="match status" value="1"/>
</dbReference>
<feature type="domain" description="Major facilitator superfamily (MFS) profile" evidence="9">
    <location>
        <begin position="32"/>
        <end position="510"/>
    </location>
</feature>
<dbReference type="InterPro" id="IPR020846">
    <property type="entry name" value="MFS_dom"/>
</dbReference>
<feature type="transmembrane region" description="Helical" evidence="8">
    <location>
        <begin position="253"/>
        <end position="270"/>
    </location>
</feature>
<protein>
    <submittedName>
        <fullName evidence="10">Drug resistance transporter, EmrB/QacA subfamily</fullName>
    </submittedName>
</protein>
<reference evidence="11" key="1">
    <citation type="submission" date="2017-08" db="EMBL/GenBank/DDBJ databases">
        <authorList>
            <person name="Varghese N."/>
            <person name="Submissions S."/>
        </authorList>
    </citation>
    <scope>NUCLEOTIDE SEQUENCE [LARGE SCALE GENOMIC DNA]</scope>
    <source>
        <strain evidence="11">DSM 4725</strain>
    </source>
</reference>
<feature type="transmembrane region" description="Helical" evidence="8">
    <location>
        <begin position="67"/>
        <end position="86"/>
    </location>
</feature>
<feature type="transmembrane region" description="Helical" evidence="8">
    <location>
        <begin position="185"/>
        <end position="208"/>
    </location>
</feature>
<dbReference type="Gene3D" id="1.20.1720.10">
    <property type="entry name" value="Multidrug resistance protein D"/>
    <property type="match status" value="1"/>
</dbReference>
<evidence type="ECO:0000256" key="6">
    <source>
        <dbReference type="ARBA" id="ARBA00022989"/>
    </source>
</evidence>
<accession>A0A285V6U4</accession>
<sequence length="529" mass="54656">MSTTADPAAPASAPPGAETVLAPMSRREVLQALSGLFMGMFVAILAATIVSNALPVIIPEIGGSQSVYTWVVTAELLAMTATVPLWGKLADLFSQKLLLQISFGLFIAGSLMAGFAQDTTMLILARALQGMGAGGLTALVQIVMAAMIPPRELGRYAGVFGGIFAVATVGGPLIGGVIVDTSWLGWRWCFLLGVPFTALAMVLVQRTLKLPAVTRRKASIDWLGALLLTGGVSLLLVWITFAGDRYDWLSTETLLMVGGTVLLLAATVLVESRVDEPIIPLGIFRSRTVSLSVTASALVGIAMFGGTVFLAQYLQISQGYSPTKAGMLTLPLVGGLLISSTVAGGLITKTGRWKGWLVAGGILMTIGFGLFSTIDAQTSPWLLGVFMAVLGAGVGMLMQNLVLAAQNDVPATELGAATSVVSFFRSLGGTIGVSVLGALLASRVAGDLSLLGGGEGSGDGAVPDVSTLPAEARTLVENAYGDATAELFLIATPLAALALVVVLFIREKALKTTSGAERLAQEQAQVPLH</sequence>
<evidence type="ECO:0000256" key="5">
    <source>
        <dbReference type="ARBA" id="ARBA00022692"/>
    </source>
</evidence>
<feature type="transmembrane region" description="Helical" evidence="8">
    <location>
        <begin position="414"/>
        <end position="441"/>
    </location>
</feature>
<feature type="transmembrane region" description="Helical" evidence="8">
    <location>
        <begin position="98"/>
        <end position="117"/>
    </location>
</feature>